<feature type="transmembrane region" description="Helical" evidence="5">
    <location>
        <begin position="112"/>
        <end position="138"/>
    </location>
</feature>
<feature type="transmembrane region" description="Helical" evidence="5">
    <location>
        <begin position="78"/>
        <end position="100"/>
    </location>
</feature>
<evidence type="ECO:0000256" key="1">
    <source>
        <dbReference type="ARBA" id="ARBA00004141"/>
    </source>
</evidence>
<dbReference type="GeneID" id="19977525"/>
<dbReference type="Pfam" id="PF04479">
    <property type="entry name" value="RTA1"/>
    <property type="match status" value="1"/>
</dbReference>
<organism evidence="6 7">
    <name type="scientific">Cyphellophora europaea (strain CBS 101466)</name>
    <name type="common">Phialophora europaea</name>
    <dbReference type="NCBI Taxonomy" id="1220924"/>
    <lineage>
        <taxon>Eukaryota</taxon>
        <taxon>Fungi</taxon>
        <taxon>Dikarya</taxon>
        <taxon>Ascomycota</taxon>
        <taxon>Pezizomycotina</taxon>
        <taxon>Eurotiomycetes</taxon>
        <taxon>Chaetothyriomycetidae</taxon>
        <taxon>Chaetothyriales</taxon>
        <taxon>Cyphellophoraceae</taxon>
        <taxon>Cyphellophora</taxon>
    </lineage>
</organism>
<dbReference type="InParanoid" id="W2S733"/>
<feature type="transmembrane region" description="Helical" evidence="5">
    <location>
        <begin position="158"/>
        <end position="176"/>
    </location>
</feature>
<dbReference type="PANTHER" id="PTHR31465">
    <property type="entry name" value="PROTEIN RTA1-RELATED"/>
    <property type="match status" value="1"/>
</dbReference>
<dbReference type="VEuPathDB" id="FungiDB:HMPREF1541_10186"/>
<evidence type="ECO:0000256" key="3">
    <source>
        <dbReference type="ARBA" id="ARBA00022989"/>
    </source>
</evidence>
<dbReference type="InterPro" id="IPR007568">
    <property type="entry name" value="RTA1"/>
</dbReference>
<evidence type="ECO:0000256" key="5">
    <source>
        <dbReference type="SAM" id="Phobius"/>
    </source>
</evidence>
<accession>W2S733</accession>
<comment type="subcellular location">
    <subcellularLocation>
        <location evidence="1">Membrane</location>
        <topology evidence="1">Multi-pass membrane protein</topology>
    </subcellularLocation>
</comment>
<dbReference type="RefSeq" id="XP_008713079.1">
    <property type="nucleotide sequence ID" value="XM_008714857.1"/>
</dbReference>
<dbReference type="STRING" id="1220924.W2S733"/>
<evidence type="ECO:0000313" key="7">
    <source>
        <dbReference type="Proteomes" id="UP000030752"/>
    </source>
</evidence>
<keyword evidence="2 5" id="KW-0812">Transmembrane</keyword>
<dbReference type="Proteomes" id="UP000030752">
    <property type="component" value="Unassembled WGS sequence"/>
</dbReference>
<evidence type="ECO:0000256" key="4">
    <source>
        <dbReference type="ARBA" id="ARBA00023136"/>
    </source>
</evidence>
<keyword evidence="7" id="KW-1185">Reference proteome</keyword>
<dbReference type="EMBL" id="KB822714">
    <property type="protein sequence ID" value="ETN44516.1"/>
    <property type="molecule type" value="Genomic_DNA"/>
</dbReference>
<dbReference type="PANTHER" id="PTHR31465:SF34">
    <property type="entry name" value="DOMAIN PROTEIN, PUTATIVE (AFU_ORTHOLOGUE AFUA_3G00480)-RELATED"/>
    <property type="match status" value="1"/>
</dbReference>
<sequence>MWLQPACAVLFTLGYSLRLYGAYNYLYTENFTRNLIVYIMSQVFIYTPPPLLELSNYHILGRTLHYIPYLSPLPPTRVLSTFGALLALVEALNGLGVALAANPSSSSSQQHLGGTLIIAAIALQIGALLAFCVLAGWFQRRCVRAGLWRVEQARPVRVALGALYGSTALLFVRGVYRLVEHLGDTAKDLGDVESLRRLSPILRYEWFLYVFEATVMLLNSGLWNVWNPGRYLPVDVHVYLARDGNVVVGSKGKQDERTWWMKGASVLTFGVLYRHKAGPVGWEELGALRRGEEDTECGSGDHQRLVRSPN</sequence>
<dbReference type="GO" id="GO:0016020">
    <property type="term" value="C:membrane"/>
    <property type="evidence" value="ECO:0007669"/>
    <property type="project" value="UniProtKB-SubCell"/>
</dbReference>
<keyword evidence="4 5" id="KW-0472">Membrane</keyword>
<dbReference type="eggNOG" id="ENOG502RNSS">
    <property type="taxonomic scope" value="Eukaryota"/>
</dbReference>
<reference evidence="6 7" key="1">
    <citation type="submission" date="2013-03" db="EMBL/GenBank/DDBJ databases">
        <title>The Genome Sequence of Phialophora europaea CBS 101466.</title>
        <authorList>
            <consortium name="The Broad Institute Genomics Platform"/>
            <person name="Cuomo C."/>
            <person name="de Hoog S."/>
            <person name="Gorbushina A."/>
            <person name="Walker B."/>
            <person name="Young S.K."/>
            <person name="Zeng Q."/>
            <person name="Gargeya S."/>
            <person name="Fitzgerald M."/>
            <person name="Haas B."/>
            <person name="Abouelleil A."/>
            <person name="Allen A.W."/>
            <person name="Alvarado L."/>
            <person name="Arachchi H.M."/>
            <person name="Berlin A.M."/>
            <person name="Chapman S.B."/>
            <person name="Gainer-Dewar J."/>
            <person name="Goldberg J."/>
            <person name="Griggs A."/>
            <person name="Gujja S."/>
            <person name="Hansen M."/>
            <person name="Howarth C."/>
            <person name="Imamovic A."/>
            <person name="Ireland A."/>
            <person name="Larimer J."/>
            <person name="McCowan C."/>
            <person name="Murphy C."/>
            <person name="Pearson M."/>
            <person name="Poon T.W."/>
            <person name="Priest M."/>
            <person name="Roberts A."/>
            <person name="Saif S."/>
            <person name="Shea T."/>
            <person name="Sisk P."/>
            <person name="Sykes S."/>
            <person name="Wortman J."/>
            <person name="Nusbaum C."/>
            <person name="Birren B."/>
        </authorList>
    </citation>
    <scope>NUCLEOTIDE SEQUENCE [LARGE SCALE GENOMIC DNA]</scope>
    <source>
        <strain evidence="6 7">CBS 101466</strain>
    </source>
</reference>
<dbReference type="HOGENOM" id="CLU_033465_0_1_1"/>
<protein>
    <recommendedName>
        <fullName evidence="8">RTA1 domain-containing protein</fullName>
    </recommendedName>
</protein>
<evidence type="ECO:0008006" key="8">
    <source>
        <dbReference type="Google" id="ProtNLM"/>
    </source>
</evidence>
<evidence type="ECO:0000256" key="2">
    <source>
        <dbReference type="ARBA" id="ARBA00022692"/>
    </source>
</evidence>
<keyword evidence="3 5" id="KW-1133">Transmembrane helix</keyword>
<proteinExistence type="predicted"/>
<dbReference type="AlphaFoldDB" id="W2S733"/>
<dbReference type="OrthoDB" id="3358017at2759"/>
<gene>
    <name evidence="6" type="ORF">HMPREF1541_10186</name>
</gene>
<evidence type="ECO:0000313" key="6">
    <source>
        <dbReference type="EMBL" id="ETN44516.1"/>
    </source>
</evidence>
<name>W2S733_CYPE1</name>